<evidence type="ECO:0000259" key="11">
    <source>
        <dbReference type="Pfam" id="PF16553"/>
    </source>
</evidence>
<dbReference type="Gene3D" id="1.25.40.20">
    <property type="entry name" value="Ankyrin repeat-containing domain"/>
    <property type="match status" value="1"/>
</dbReference>
<name>A0A8J6F028_ELECQ</name>
<dbReference type="PANTHER" id="PTHR24117:SF6">
    <property type="entry name" value="BCL-6 COREPRESSOR-LIKE PROTEIN 1"/>
    <property type="match status" value="1"/>
</dbReference>
<evidence type="ECO:0000256" key="2">
    <source>
        <dbReference type="ARBA" id="ARBA00022499"/>
    </source>
</evidence>
<feature type="compositionally biased region" description="Basic and acidic residues" evidence="9">
    <location>
        <begin position="992"/>
        <end position="1008"/>
    </location>
</feature>
<dbReference type="PROSITE" id="PS50088">
    <property type="entry name" value="ANK_REPEAT"/>
    <property type="match status" value="2"/>
</dbReference>
<evidence type="ECO:0000256" key="10">
    <source>
        <dbReference type="SAM" id="SignalP"/>
    </source>
</evidence>
<evidence type="ECO:0000256" key="5">
    <source>
        <dbReference type="ARBA" id="ARBA00022843"/>
    </source>
</evidence>
<dbReference type="Pfam" id="PF12796">
    <property type="entry name" value="Ank_2"/>
    <property type="match status" value="1"/>
</dbReference>
<dbReference type="InterPro" id="IPR038227">
    <property type="entry name" value="PUFD_som_sf"/>
</dbReference>
<feature type="compositionally biased region" description="Polar residues" evidence="9">
    <location>
        <begin position="642"/>
        <end position="662"/>
    </location>
</feature>
<feature type="compositionally biased region" description="Polar residues" evidence="9">
    <location>
        <begin position="769"/>
        <end position="780"/>
    </location>
</feature>
<comment type="subcellular location">
    <subcellularLocation>
        <location evidence="1">Nucleus</location>
    </subcellularLocation>
</comment>
<evidence type="ECO:0000313" key="13">
    <source>
        <dbReference type="Proteomes" id="UP000770717"/>
    </source>
</evidence>
<feature type="region of interest" description="Disordered" evidence="9">
    <location>
        <begin position="453"/>
        <end position="515"/>
    </location>
</feature>
<feature type="domain" description="BCL-6 corepressor PCGF1 binding" evidence="11">
    <location>
        <begin position="1547"/>
        <end position="1657"/>
    </location>
</feature>
<dbReference type="CDD" id="cd14260">
    <property type="entry name" value="PUFD_like_1"/>
    <property type="match status" value="1"/>
</dbReference>
<keyword evidence="10" id="KW-0732">Signal</keyword>
<dbReference type="InterPro" id="IPR002110">
    <property type="entry name" value="Ankyrin_rpt"/>
</dbReference>
<feature type="region of interest" description="Disordered" evidence="9">
    <location>
        <begin position="1253"/>
        <end position="1361"/>
    </location>
</feature>
<comment type="similarity">
    <text evidence="7">Belongs to the BCOR family.</text>
</comment>
<sequence length="1661" mass="181702">MGDPVTDRERCLKNPFKCLRRNLLLLLLVFVRAQKPPRTPGSPAATGSWIVESRNRWNLHKAQGREAGELQTRSAVPGVPSPAMISAAPLYGGVHNWTSADRVRMCGINEDRRTALSDEESKSNSTQHLGSEDRCVSSVLSKVDLLPATNQSDALMLQEVGATQVETGQKPEDKPPDRTEPDSAGAIASSKAGNNVSPPEGKAATNVSENSIQATSNRHSKKADPARAATQEKAPGPEQPAAKPADADCSGKQKTVLGPGLQITGQSVDASHAVVTSGFPFTMSRICFSTTQVPSVQNLPLSFPPSAVLTPSQPLVYIPPPNCGQPLSVTTLPTTFGVTSTLTLPIMPTCLTERCLLQAPSELQSHTFTSTLGRQLTTDSKVVPAELNKPASTVAPPVSLPNSNSMTPTVDSSSVCTDTSTSTLSALQTLSAHPTLPVVSVNPVTLASYSRTPNLETQNDSSSSSSVSPLKSPPQLEREMISPPDSYEMPLDLSSKSHRHKHAPPNQRKTPPMPVLTPVHTSGKASLSTVLSRSDCSTQSPAPISFTSSSVNQNLRGVPPLVMFPEFLRNGDSVSSQLVGASGSWIKNSAALIGTIPGTYVGVANPVPASLLLNKDSSLSLSTDSRHLAKQEPISIIDQGEPKNSGSCGKKNSQTSGDGQQSTEKRHLHGRPSAVNSLCSSKDWPLPVHGTVHPKCPLNGKPSNSQVLPVSWSPYHPKSVLSIGIPATGTLHPNQGSHQRLPMGEFTLYSSILPAESKATPPKSVGDSALSTQQKTTTTPAVAHEQDLLAKARSCDSVSKPRKSHTNKSLLAPKPPAGNAALYIQPGVADKVDSSADGKQGDEGGTTLNKLPDKQSCKDSKIRPPKLSCSRKTFGDTKPKNKVLASYMTNDPLTVAQRKDSGHIFPLLSQDGSKKDTQSDVSQDQPVHRKRSYKKAHDSVDTQHCVQEVDLSKVKIERVDDDENFGCLPSFNSASWSPVEMPPITKVKAKVKKEPGIRGRGKRLERVTPTKPAQQKSKCKVKEKDEDMDKSLQEPQKKKGKRQQSVTSLEKREYTTPKSQKEPVGTRVKRRRRRAIKMEPWDPELDPATPERKSKNSFKDFIPVVLKSRTRSQTGTYGFSDIGPTFADTFRTEAEEEEELDETCIPYKRRKLRKTGKPGRPRRFTAIKEEPEPELISPLIQDSWELSSRGLDTGKVAILEQDDNGEEDGILRRRKRRRQKNRKYQNGEYLTEKEEEEVSQYYCRRRARTDFRKSKISPDRAREILRSNQRQSDLRNSSFRGSLEDSPSLQLLEKPSGKRKCKTKHLGGSTDEEVKGRGRRSNLSPKSTPTKSSRRGCDPGTPCRSRRTGSFGLCDTPNGQNMPPEARRLIVNKNAGETLLQRAARLGYKDVVLYCLQRDQGDINHRDNAGYTALHEACARGWTSILQILLENGANVNCSAQDGTRPIHDAVVNDNLETVWLLLSYGADPTLATYSGQTPMKLASSEAMRTFLSDYLSDLRGRSDGDPRASWDFYSSSTLGPKDEIGHDLLLDAAESSEKEEGEKQQEDDFLFEFSDAPLISCYNLHVSLTSGPSNWFLVSDVLKRLKLSSRIFQARYPNFEIASMQKKEFTRQVFSSQILTPAEGMELWPQDCGEMVELVKYEAELIRLLGSSVELQCVNS</sequence>
<evidence type="ECO:0000256" key="4">
    <source>
        <dbReference type="ARBA" id="ARBA00022737"/>
    </source>
</evidence>
<feature type="repeat" description="ANK" evidence="8">
    <location>
        <begin position="1409"/>
        <end position="1441"/>
    </location>
</feature>
<keyword evidence="6" id="KW-0539">Nucleus</keyword>
<keyword evidence="8" id="KW-0040">ANK repeat</keyword>
<keyword evidence="4" id="KW-0677">Repeat</keyword>
<dbReference type="GO" id="GO:0005634">
    <property type="term" value="C:nucleus"/>
    <property type="evidence" value="ECO:0007669"/>
    <property type="project" value="UniProtKB-SubCell"/>
</dbReference>
<evidence type="ECO:0000256" key="7">
    <source>
        <dbReference type="ARBA" id="ARBA00034703"/>
    </source>
</evidence>
<feature type="compositionally biased region" description="Basic and acidic residues" evidence="9">
    <location>
        <begin position="169"/>
        <end position="181"/>
    </location>
</feature>
<feature type="compositionally biased region" description="Basic and acidic residues" evidence="9">
    <location>
        <begin position="1020"/>
        <end position="1037"/>
    </location>
</feature>
<keyword evidence="5" id="KW-0832">Ubl conjugation</keyword>
<dbReference type="Gene3D" id="3.10.260.40">
    <property type="entry name" value="BCL-6 corepressor, PCGF1 binding domain"/>
    <property type="match status" value="1"/>
</dbReference>
<feature type="compositionally biased region" description="Basic and acidic residues" evidence="9">
    <location>
        <begin position="1253"/>
        <end position="1265"/>
    </location>
</feature>
<dbReference type="InterPro" id="IPR032365">
    <property type="entry name" value="PUFD"/>
</dbReference>
<dbReference type="GO" id="GO:0000122">
    <property type="term" value="P:negative regulation of transcription by RNA polymerase II"/>
    <property type="evidence" value="ECO:0007669"/>
    <property type="project" value="TreeGrafter"/>
</dbReference>
<gene>
    <name evidence="12" type="ORF">GDO78_013265</name>
</gene>
<dbReference type="Proteomes" id="UP000770717">
    <property type="component" value="Unassembled WGS sequence"/>
</dbReference>
<feature type="compositionally biased region" description="Low complexity" evidence="9">
    <location>
        <begin position="461"/>
        <end position="474"/>
    </location>
</feature>
<feature type="signal peptide" evidence="10">
    <location>
        <begin position="1"/>
        <end position="33"/>
    </location>
</feature>
<feature type="region of interest" description="Disordered" evidence="9">
    <location>
        <begin position="831"/>
        <end position="875"/>
    </location>
</feature>
<dbReference type="FunFam" id="1.25.40.20:FF:000032">
    <property type="entry name" value="BCL-6 corepressor isoform X1"/>
    <property type="match status" value="1"/>
</dbReference>
<comment type="caution">
    <text evidence="12">The sequence shown here is derived from an EMBL/GenBank/DDBJ whole genome shotgun (WGS) entry which is preliminary data.</text>
</comment>
<keyword evidence="2" id="KW-1017">Isopeptide bond</keyword>
<dbReference type="SMART" id="SM00248">
    <property type="entry name" value="ANK"/>
    <property type="match status" value="3"/>
</dbReference>
<organism evidence="12 13">
    <name type="scientific">Eleutherodactylus coqui</name>
    <name type="common">Puerto Rican coqui</name>
    <dbReference type="NCBI Taxonomy" id="57060"/>
    <lineage>
        <taxon>Eukaryota</taxon>
        <taxon>Metazoa</taxon>
        <taxon>Chordata</taxon>
        <taxon>Craniata</taxon>
        <taxon>Vertebrata</taxon>
        <taxon>Euteleostomi</taxon>
        <taxon>Amphibia</taxon>
        <taxon>Batrachia</taxon>
        <taxon>Anura</taxon>
        <taxon>Neobatrachia</taxon>
        <taxon>Hyloidea</taxon>
        <taxon>Eleutherodactylidae</taxon>
        <taxon>Eleutherodactylinae</taxon>
        <taxon>Eleutherodactylus</taxon>
        <taxon>Eleutherodactylus</taxon>
    </lineage>
</organism>
<evidence type="ECO:0000256" key="9">
    <source>
        <dbReference type="SAM" id="MobiDB-lite"/>
    </source>
</evidence>
<feature type="region of interest" description="Disordered" evidence="9">
    <location>
        <begin position="390"/>
        <end position="418"/>
    </location>
</feature>
<evidence type="ECO:0000313" key="12">
    <source>
        <dbReference type="EMBL" id="KAG9478165.1"/>
    </source>
</evidence>
<evidence type="ECO:0000256" key="8">
    <source>
        <dbReference type="PROSITE-ProRule" id="PRU00023"/>
    </source>
</evidence>
<feature type="region of interest" description="Disordered" evidence="9">
    <location>
        <begin position="164"/>
        <end position="254"/>
    </location>
</feature>
<dbReference type="EMBL" id="WNTK01000009">
    <property type="protein sequence ID" value="KAG9478165.1"/>
    <property type="molecule type" value="Genomic_DNA"/>
</dbReference>
<reference evidence="12" key="1">
    <citation type="thesis" date="2020" institute="ProQuest LLC" country="789 East Eisenhower Parkway, Ann Arbor, MI, USA">
        <title>Comparative Genomics and Chromosome Evolution.</title>
        <authorList>
            <person name="Mudd A.B."/>
        </authorList>
    </citation>
    <scope>NUCLEOTIDE SEQUENCE</scope>
    <source>
        <strain evidence="12">HN-11 Male</strain>
        <tissue evidence="12">Kidney and liver</tissue>
    </source>
</reference>
<accession>A0A8J6F028</accession>
<proteinExistence type="inferred from homology"/>
<feature type="compositionally biased region" description="Low complexity" evidence="9">
    <location>
        <begin position="407"/>
        <end position="418"/>
    </location>
</feature>
<feature type="compositionally biased region" description="Basic and acidic residues" evidence="9">
    <location>
        <begin position="1049"/>
        <end position="1061"/>
    </location>
</feature>
<feature type="region of interest" description="Disordered" evidence="9">
    <location>
        <begin position="757"/>
        <end position="818"/>
    </location>
</feature>
<dbReference type="PANTHER" id="PTHR24117">
    <property type="entry name" value="AGAP007537-PB"/>
    <property type="match status" value="1"/>
</dbReference>
<dbReference type="SUPFAM" id="SSF48403">
    <property type="entry name" value="Ankyrin repeat"/>
    <property type="match status" value="1"/>
</dbReference>
<keyword evidence="3" id="KW-0597">Phosphoprotein</keyword>
<dbReference type="InterPro" id="IPR047144">
    <property type="entry name" value="BCOR-like"/>
</dbReference>
<feature type="region of interest" description="Disordered" evidence="9">
    <location>
        <begin position="630"/>
        <end position="676"/>
    </location>
</feature>
<feature type="compositionally biased region" description="Polar residues" evidence="9">
    <location>
        <begin position="205"/>
        <end position="217"/>
    </location>
</feature>
<feature type="region of interest" description="Disordered" evidence="9">
    <location>
        <begin position="115"/>
        <end position="134"/>
    </location>
</feature>
<feature type="compositionally biased region" description="Polar residues" evidence="9">
    <location>
        <begin position="1266"/>
        <end position="1289"/>
    </location>
</feature>
<feature type="repeat" description="ANK" evidence="8">
    <location>
        <begin position="1442"/>
        <end position="1474"/>
    </location>
</feature>
<dbReference type="PROSITE" id="PS50297">
    <property type="entry name" value="ANK_REP_REGION"/>
    <property type="match status" value="2"/>
</dbReference>
<feature type="compositionally biased region" description="Polar residues" evidence="9">
    <location>
        <begin position="1321"/>
        <end position="1331"/>
    </location>
</feature>
<evidence type="ECO:0000256" key="3">
    <source>
        <dbReference type="ARBA" id="ARBA00022553"/>
    </source>
</evidence>
<feature type="compositionally biased region" description="Basic and acidic residues" evidence="9">
    <location>
        <begin position="851"/>
        <end position="862"/>
    </location>
</feature>
<feature type="chain" id="PRO_5035322496" description="BCL-6 corepressor PCGF1 binding domain-containing protein" evidence="10">
    <location>
        <begin position="34"/>
        <end position="1661"/>
    </location>
</feature>
<dbReference type="OrthoDB" id="3666223at2759"/>
<dbReference type="GO" id="GO:0003714">
    <property type="term" value="F:transcription corepressor activity"/>
    <property type="evidence" value="ECO:0007669"/>
    <property type="project" value="TreeGrafter"/>
</dbReference>
<feature type="compositionally biased region" description="Basic and acidic residues" evidence="9">
    <location>
        <begin position="784"/>
        <end position="794"/>
    </location>
</feature>
<dbReference type="InterPro" id="IPR036770">
    <property type="entry name" value="Ankyrin_rpt-contain_sf"/>
</dbReference>
<dbReference type="Pfam" id="PF16553">
    <property type="entry name" value="PUFD"/>
    <property type="match status" value="1"/>
</dbReference>
<feature type="region of interest" description="Disordered" evidence="9">
    <location>
        <begin position="905"/>
        <end position="942"/>
    </location>
</feature>
<evidence type="ECO:0000256" key="1">
    <source>
        <dbReference type="ARBA" id="ARBA00004123"/>
    </source>
</evidence>
<keyword evidence="13" id="KW-1185">Reference proteome</keyword>
<evidence type="ECO:0000256" key="6">
    <source>
        <dbReference type="ARBA" id="ARBA00023242"/>
    </source>
</evidence>
<feature type="region of interest" description="Disordered" evidence="9">
    <location>
        <begin position="990"/>
        <end position="1096"/>
    </location>
</feature>
<protein>
    <recommendedName>
        <fullName evidence="11">BCL-6 corepressor PCGF1 binding domain-containing protein</fullName>
    </recommendedName>
</protein>
<feature type="compositionally biased region" description="Basic and acidic residues" evidence="9">
    <location>
        <begin position="831"/>
        <end position="842"/>
    </location>
</feature>